<name>A0A511QSL4_9VIBR</name>
<comment type="caution">
    <text evidence="1">The sequence shown here is derived from an EMBL/GenBank/DDBJ whole genome shotgun (WGS) entry which is preliminary data.</text>
</comment>
<evidence type="ECO:0000313" key="1">
    <source>
        <dbReference type="EMBL" id="GEM80330.1"/>
    </source>
</evidence>
<protein>
    <submittedName>
        <fullName evidence="1">Uncharacterized protein</fullName>
    </submittedName>
</protein>
<organism evidence="1 2">
    <name type="scientific">Vibrio superstes NBRC 103154</name>
    <dbReference type="NCBI Taxonomy" id="1219062"/>
    <lineage>
        <taxon>Bacteria</taxon>
        <taxon>Pseudomonadati</taxon>
        <taxon>Pseudomonadota</taxon>
        <taxon>Gammaproteobacteria</taxon>
        <taxon>Vibrionales</taxon>
        <taxon>Vibrionaceae</taxon>
        <taxon>Vibrio</taxon>
    </lineage>
</organism>
<dbReference type="EMBL" id="BJXK01000010">
    <property type="protein sequence ID" value="GEM80330.1"/>
    <property type="molecule type" value="Genomic_DNA"/>
</dbReference>
<sequence>MFSPPLRSTETRSTSAPINLRKIDTRLQLGVAADSYNFIPHFLIRNNNLVSLANNLAHAHRFAYCCHTTDIRQRTQPTMPANNYNYYIQDIETR</sequence>
<dbReference type="AlphaFoldDB" id="A0A511QSL4"/>
<keyword evidence="2" id="KW-1185">Reference proteome</keyword>
<proteinExistence type="predicted"/>
<evidence type="ECO:0000313" key="2">
    <source>
        <dbReference type="Proteomes" id="UP000321113"/>
    </source>
</evidence>
<reference evidence="1 2" key="1">
    <citation type="submission" date="2019-07" db="EMBL/GenBank/DDBJ databases">
        <title>Whole genome shotgun sequence of Vibrio superstes NBRC 103154.</title>
        <authorList>
            <person name="Hosoyama A."/>
            <person name="Uohara A."/>
            <person name="Ohji S."/>
            <person name="Ichikawa N."/>
        </authorList>
    </citation>
    <scope>NUCLEOTIDE SEQUENCE [LARGE SCALE GENOMIC DNA]</scope>
    <source>
        <strain evidence="1 2">NBRC 103154</strain>
    </source>
</reference>
<dbReference type="Proteomes" id="UP000321113">
    <property type="component" value="Unassembled WGS sequence"/>
</dbReference>
<accession>A0A511QSL4</accession>
<gene>
    <name evidence="1" type="ORF">VSU01S_25750</name>
</gene>